<sequence length="286" mass="32186">MIITGSDVDGIALLKSKLSSLFEMKDLGSLRYFLGIESKYTTDILERARITDTRTVDSPIEVNVRYSSSDGTLLADPTLYRTIVGSLVYLTITRPDIAYVVHIVSQFVTSPTTVHWAAVLRILRYLRGTIFQSLLFSSTSSFELRAFSRSDWASDPDSLISWKSKKQIVVSRSSTEAEYRAMASTTTEIVWLRWLLVDMGVFRHPTPMYIAIIGAPFKLPTIRYFMKGQNILKLIVISLVTIFKDGTITLPFVTSSSQIATSSPKHIRFLVFIFGWQTLDAPCARS</sequence>
<dbReference type="CDD" id="cd09272">
    <property type="entry name" value="RNase_HI_RT_Ty1"/>
    <property type="match status" value="1"/>
</dbReference>
<organism evidence="1 2">
    <name type="scientific">Rehmannia glutinosa</name>
    <name type="common">Chinese foxglove</name>
    <dbReference type="NCBI Taxonomy" id="99300"/>
    <lineage>
        <taxon>Eukaryota</taxon>
        <taxon>Viridiplantae</taxon>
        <taxon>Streptophyta</taxon>
        <taxon>Embryophyta</taxon>
        <taxon>Tracheophyta</taxon>
        <taxon>Spermatophyta</taxon>
        <taxon>Magnoliopsida</taxon>
        <taxon>eudicotyledons</taxon>
        <taxon>Gunneridae</taxon>
        <taxon>Pentapetalae</taxon>
        <taxon>asterids</taxon>
        <taxon>lamiids</taxon>
        <taxon>Lamiales</taxon>
        <taxon>Orobanchaceae</taxon>
        <taxon>Rehmannieae</taxon>
        <taxon>Rehmannia</taxon>
    </lineage>
</organism>
<evidence type="ECO:0008006" key="3">
    <source>
        <dbReference type="Google" id="ProtNLM"/>
    </source>
</evidence>
<dbReference type="PANTHER" id="PTHR11439">
    <property type="entry name" value="GAG-POL-RELATED RETROTRANSPOSON"/>
    <property type="match status" value="1"/>
</dbReference>
<evidence type="ECO:0000313" key="2">
    <source>
        <dbReference type="Proteomes" id="UP001318860"/>
    </source>
</evidence>
<gene>
    <name evidence="1" type="ORF">DH2020_042391</name>
</gene>
<evidence type="ECO:0000313" key="1">
    <source>
        <dbReference type="EMBL" id="KAK6123866.1"/>
    </source>
</evidence>
<keyword evidence="2" id="KW-1185">Reference proteome</keyword>
<dbReference type="InterPro" id="IPR043502">
    <property type="entry name" value="DNA/RNA_pol_sf"/>
</dbReference>
<dbReference type="Proteomes" id="UP001318860">
    <property type="component" value="Unassembled WGS sequence"/>
</dbReference>
<dbReference type="EMBL" id="JABTTQ020002440">
    <property type="protein sequence ID" value="KAK6123866.1"/>
    <property type="molecule type" value="Genomic_DNA"/>
</dbReference>
<reference evidence="1 2" key="1">
    <citation type="journal article" date="2021" name="Comput. Struct. Biotechnol. J.">
        <title>De novo genome assembly of the potent medicinal plant Rehmannia glutinosa using nanopore technology.</title>
        <authorList>
            <person name="Ma L."/>
            <person name="Dong C."/>
            <person name="Song C."/>
            <person name="Wang X."/>
            <person name="Zheng X."/>
            <person name="Niu Y."/>
            <person name="Chen S."/>
            <person name="Feng W."/>
        </authorList>
    </citation>
    <scope>NUCLEOTIDE SEQUENCE [LARGE SCALE GENOMIC DNA]</scope>
    <source>
        <strain evidence="1">DH-2019</strain>
    </source>
</reference>
<protein>
    <recommendedName>
        <fullName evidence="3">Gag-pol polyprotein</fullName>
    </recommendedName>
</protein>
<name>A0ABR0UPA6_REHGL</name>
<dbReference type="SUPFAM" id="SSF56672">
    <property type="entry name" value="DNA/RNA polymerases"/>
    <property type="match status" value="1"/>
</dbReference>
<proteinExistence type="predicted"/>
<accession>A0ABR0UPA6</accession>
<comment type="caution">
    <text evidence="1">The sequence shown here is derived from an EMBL/GenBank/DDBJ whole genome shotgun (WGS) entry which is preliminary data.</text>
</comment>
<dbReference type="PANTHER" id="PTHR11439:SF461">
    <property type="entry name" value="OS10G0432200 PROTEIN"/>
    <property type="match status" value="1"/>
</dbReference>